<dbReference type="OrthoDB" id="377733at2759"/>
<protein>
    <submittedName>
        <fullName evidence="1">Uncharacterized protein</fullName>
    </submittedName>
</protein>
<dbReference type="Proteomes" id="UP000077315">
    <property type="component" value="Unassembled WGS sequence"/>
</dbReference>
<gene>
    <name evidence="1" type="ORF">PHYBLDRAFT_72118</name>
</gene>
<keyword evidence="2" id="KW-1185">Reference proteome</keyword>
<dbReference type="GeneID" id="29003505"/>
<reference evidence="2" key="1">
    <citation type="submission" date="2015-06" db="EMBL/GenBank/DDBJ databases">
        <title>Expansion of signal transduction pathways in fungi by whole-genome duplication.</title>
        <authorList>
            <consortium name="DOE Joint Genome Institute"/>
            <person name="Corrochano L.M."/>
            <person name="Kuo A."/>
            <person name="Marcet-Houben M."/>
            <person name="Polaino S."/>
            <person name="Salamov A."/>
            <person name="Villalobos J.M."/>
            <person name="Alvarez M.I."/>
            <person name="Avalos J."/>
            <person name="Benito E.P."/>
            <person name="Benoit I."/>
            <person name="Burger G."/>
            <person name="Camino L.P."/>
            <person name="Canovas D."/>
            <person name="Cerda-Olmedo E."/>
            <person name="Cheng J.-F."/>
            <person name="Dominguez A."/>
            <person name="Elias M."/>
            <person name="Eslava A.P."/>
            <person name="Glaser F."/>
            <person name="Grimwood J."/>
            <person name="Gutierrez G."/>
            <person name="Heitman J."/>
            <person name="Henrissat B."/>
            <person name="Iturriaga E.A."/>
            <person name="Lang B.F."/>
            <person name="Lavin J.L."/>
            <person name="Lee S."/>
            <person name="Li W."/>
            <person name="Lindquist E."/>
            <person name="Lopez-Garcia S."/>
            <person name="Luque E.M."/>
            <person name="Marcos A.T."/>
            <person name="Martin J."/>
            <person name="McCluskey K."/>
            <person name="Medina H.R."/>
            <person name="Miralles-Duran A."/>
            <person name="Miyazaki A."/>
            <person name="Munoz-Torres E."/>
            <person name="Oguiza J.A."/>
            <person name="Ohm R."/>
            <person name="Olmedo M."/>
            <person name="Orejas M."/>
            <person name="Ortiz-Castellanos L."/>
            <person name="Pisabarro A.G."/>
            <person name="Rodriguez-Romero J."/>
            <person name="Ruiz-Herrera J."/>
            <person name="Ruiz-Vazquez R."/>
            <person name="Sanz C."/>
            <person name="Schackwitz W."/>
            <person name="Schmutz J."/>
            <person name="Shahriari M."/>
            <person name="Shelest E."/>
            <person name="Silva-Franco F."/>
            <person name="Soanes D."/>
            <person name="Syed K."/>
            <person name="Tagua V.G."/>
            <person name="Talbot N.J."/>
            <person name="Thon M."/>
            <person name="De vries R.P."/>
            <person name="Wiebenga A."/>
            <person name="Yadav J.S."/>
            <person name="Braun E.L."/>
            <person name="Baker S."/>
            <person name="Garre V."/>
            <person name="Horwitz B."/>
            <person name="Torres-Martinez S."/>
            <person name="Idnurm A."/>
            <person name="Herrera-Estrella A."/>
            <person name="Gabaldon T."/>
            <person name="Grigoriev I.V."/>
        </authorList>
    </citation>
    <scope>NUCLEOTIDE SEQUENCE [LARGE SCALE GENOMIC DNA]</scope>
    <source>
        <strain evidence="2">NRRL 1555(-)</strain>
    </source>
</reference>
<dbReference type="EMBL" id="KV440998">
    <property type="protein sequence ID" value="OAD67707.1"/>
    <property type="molecule type" value="Genomic_DNA"/>
</dbReference>
<dbReference type="InParanoid" id="A0A167KBS6"/>
<organism evidence="1 2">
    <name type="scientific">Phycomyces blakesleeanus (strain ATCC 8743b / DSM 1359 / FGSC 10004 / NBRC 33097 / NRRL 1555)</name>
    <dbReference type="NCBI Taxonomy" id="763407"/>
    <lineage>
        <taxon>Eukaryota</taxon>
        <taxon>Fungi</taxon>
        <taxon>Fungi incertae sedis</taxon>
        <taxon>Mucoromycota</taxon>
        <taxon>Mucoromycotina</taxon>
        <taxon>Mucoromycetes</taxon>
        <taxon>Mucorales</taxon>
        <taxon>Phycomycetaceae</taxon>
        <taxon>Phycomyces</taxon>
    </lineage>
</organism>
<sequence length="112" mass="12831">MIESHLKTEPKLFGLNSVIYKLQDSINNTLENMPYFELCIKECVLLGKPDIRLIISYTTTSNNISCDCTNINSHVTIYTMAPAFSLILDQDVNEEIALMYPELYKDLTKAKY</sequence>
<evidence type="ECO:0000313" key="1">
    <source>
        <dbReference type="EMBL" id="OAD67707.1"/>
    </source>
</evidence>
<accession>A0A167KBS6</accession>
<name>A0A167KBS6_PHYB8</name>
<proteinExistence type="predicted"/>
<dbReference type="RefSeq" id="XP_018285747.1">
    <property type="nucleotide sequence ID" value="XM_018442599.1"/>
</dbReference>
<dbReference type="STRING" id="763407.A0A167KBS6"/>
<dbReference type="AlphaFoldDB" id="A0A167KBS6"/>
<dbReference type="VEuPathDB" id="FungiDB:PHYBLDRAFT_72118"/>
<evidence type="ECO:0000313" key="2">
    <source>
        <dbReference type="Proteomes" id="UP000077315"/>
    </source>
</evidence>